<feature type="transmembrane region" description="Helical" evidence="12">
    <location>
        <begin position="503"/>
        <end position="520"/>
    </location>
</feature>
<protein>
    <recommendedName>
        <fullName evidence="11">Endo-1,3-beta-glucanase btgC</fullName>
    </recommendedName>
    <alternativeName>
        <fullName evidence="10">Laminarinase btgC</fullName>
    </alternativeName>
</protein>
<dbReference type="GO" id="GO:0016787">
    <property type="term" value="F:hydrolase activity"/>
    <property type="evidence" value="ECO:0007669"/>
    <property type="project" value="UniProtKB-KW"/>
</dbReference>
<evidence type="ECO:0000256" key="7">
    <source>
        <dbReference type="ARBA" id="ARBA00023316"/>
    </source>
</evidence>
<dbReference type="PANTHER" id="PTHR16631">
    <property type="entry name" value="GLUCAN 1,3-BETA-GLUCOSIDASE"/>
    <property type="match status" value="1"/>
</dbReference>
<organism evidence="13 14">
    <name type="scientific">Dyella monticola</name>
    <dbReference type="NCBI Taxonomy" id="1927958"/>
    <lineage>
        <taxon>Bacteria</taxon>
        <taxon>Pseudomonadati</taxon>
        <taxon>Pseudomonadota</taxon>
        <taxon>Gammaproteobacteria</taxon>
        <taxon>Lysobacterales</taxon>
        <taxon>Rhodanobacteraceae</taxon>
        <taxon>Dyella</taxon>
    </lineage>
</organism>
<evidence type="ECO:0000256" key="8">
    <source>
        <dbReference type="ARBA" id="ARBA00023326"/>
    </source>
</evidence>
<keyword evidence="5" id="KW-0325">Glycoprotein</keyword>
<keyword evidence="12" id="KW-0812">Transmembrane</keyword>
<dbReference type="SUPFAM" id="SSF51445">
    <property type="entry name" value="(Trans)glycosidases"/>
    <property type="match status" value="1"/>
</dbReference>
<comment type="subcellular location">
    <subcellularLocation>
        <location evidence="1">Cell membrane</location>
    </subcellularLocation>
</comment>
<keyword evidence="12" id="KW-1133">Transmembrane helix</keyword>
<evidence type="ECO:0000313" key="14">
    <source>
        <dbReference type="Proteomes" id="UP000254258"/>
    </source>
</evidence>
<dbReference type="InterPro" id="IPR017853">
    <property type="entry name" value="GH"/>
</dbReference>
<dbReference type="GO" id="GO:0005886">
    <property type="term" value="C:plasma membrane"/>
    <property type="evidence" value="ECO:0007669"/>
    <property type="project" value="UniProtKB-SubCell"/>
</dbReference>
<comment type="function">
    <text evidence="9">Glucanases play a role in cell expansion during growth, in cell-cell fusion during mating, and in spore release during sporulation. This enzyme may be involved in beta-glucan degradation. Active on laminarin and lichenan.</text>
</comment>
<feature type="transmembrane region" description="Helical" evidence="12">
    <location>
        <begin position="479"/>
        <end position="497"/>
    </location>
</feature>
<keyword evidence="4 12" id="KW-0472">Membrane</keyword>
<dbReference type="GO" id="GO:0071555">
    <property type="term" value="P:cell wall organization"/>
    <property type="evidence" value="ECO:0007669"/>
    <property type="project" value="UniProtKB-KW"/>
</dbReference>
<dbReference type="InterPro" id="IPR050732">
    <property type="entry name" value="Beta-glucan_modifiers"/>
</dbReference>
<keyword evidence="2" id="KW-1003">Cell membrane</keyword>
<dbReference type="EMBL" id="QRBE01000013">
    <property type="protein sequence ID" value="RDS79415.1"/>
    <property type="molecule type" value="Genomic_DNA"/>
</dbReference>
<evidence type="ECO:0000256" key="11">
    <source>
        <dbReference type="ARBA" id="ARBA00043078"/>
    </source>
</evidence>
<feature type="transmembrane region" description="Helical" evidence="12">
    <location>
        <begin position="448"/>
        <end position="467"/>
    </location>
</feature>
<name>A0A370WTY3_9GAMM</name>
<gene>
    <name evidence="13" type="ORF">DWU98_17790</name>
</gene>
<dbReference type="GO" id="GO:0000272">
    <property type="term" value="P:polysaccharide catabolic process"/>
    <property type="evidence" value="ECO:0007669"/>
    <property type="project" value="UniProtKB-KW"/>
</dbReference>
<dbReference type="RefSeq" id="WP_115496929.1">
    <property type="nucleotide sequence ID" value="NZ_QRBE01000013.1"/>
</dbReference>
<dbReference type="OrthoDB" id="9806824at2"/>
<keyword evidence="6" id="KW-0119">Carbohydrate metabolism</keyword>
<evidence type="ECO:0000256" key="10">
    <source>
        <dbReference type="ARBA" id="ARBA00042373"/>
    </source>
</evidence>
<feature type="transmembrane region" description="Helical" evidence="12">
    <location>
        <begin position="354"/>
        <end position="371"/>
    </location>
</feature>
<feature type="transmembrane region" description="Helical" evidence="12">
    <location>
        <begin position="12"/>
        <end position="30"/>
    </location>
</feature>
<feature type="transmembrane region" description="Helical" evidence="12">
    <location>
        <begin position="324"/>
        <end position="342"/>
    </location>
</feature>
<evidence type="ECO:0000256" key="9">
    <source>
        <dbReference type="ARBA" id="ARBA00037649"/>
    </source>
</evidence>
<proteinExistence type="predicted"/>
<dbReference type="Gene3D" id="3.20.20.80">
    <property type="entry name" value="Glycosidases"/>
    <property type="match status" value="1"/>
</dbReference>
<evidence type="ECO:0000256" key="5">
    <source>
        <dbReference type="ARBA" id="ARBA00023180"/>
    </source>
</evidence>
<sequence length="538" mass="59949">MSYLSKNVAHYGLAWLALVLATVAGVVWWWQIGRAVDLPDAPSSRIACVSYAPFRKPGESPTNRKFIMTPARIDEDLRALSQRFDCVRTYSQSNGLAAVPAIAARYHMQVLMGIWLGNVPKINEQEIAQGIATAKANPGVIRGIIVGNEVLLRGDLSPKRLAEYIKRVRAEAPPTIPVTYADVWENWLRYPQMASVVDFVTIHILPYWENKPVAAPDAVRHVEDVYTRMQHEFPGKQIMIGETGWPSAGRLRRSAEPSLVDEAMYIRSFLRYAAQVHMPYNVIETFDQPWKRALEGTVGGYWGIFNSDAQPKFPMLGPVVEDPHWWLGWLAGVAGAAAFMRVGGSRRAWHSVKGWLALSLAGFAAGTAAAWQVRQMTFACAAWWEWLLSSVCLVGALAIAAALARRIAAHLADRHDHTEPSSWWRFSALFGLVLYDILIAFDGRYLDFPMGLFALPCVAYGVFGLLTHEWSMPSAEQRFLASVGPLLAIAPVVQEVGMNKVTWLWLGLNLAIAVPVWVAWRCHRSVRLQPKQAQAANQ</sequence>
<dbReference type="PANTHER" id="PTHR16631:SF17">
    <property type="entry name" value="GLUCAN ENDO-1,3-BETA-GLUCOSIDASE BTGC"/>
    <property type="match status" value="1"/>
</dbReference>
<keyword evidence="3 13" id="KW-0378">Hydrolase</keyword>
<evidence type="ECO:0000313" key="13">
    <source>
        <dbReference type="EMBL" id="RDS79415.1"/>
    </source>
</evidence>
<evidence type="ECO:0000256" key="6">
    <source>
        <dbReference type="ARBA" id="ARBA00023277"/>
    </source>
</evidence>
<keyword evidence="7" id="KW-0961">Cell wall biogenesis/degradation</keyword>
<evidence type="ECO:0000256" key="1">
    <source>
        <dbReference type="ARBA" id="ARBA00004236"/>
    </source>
</evidence>
<evidence type="ECO:0000256" key="12">
    <source>
        <dbReference type="SAM" id="Phobius"/>
    </source>
</evidence>
<evidence type="ECO:0000256" key="2">
    <source>
        <dbReference type="ARBA" id="ARBA00022475"/>
    </source>
</evidence>
<reference evidence="13 14" key="1">
    <citation type="submission" date="2018-07" db="EMBL/GenBank/DDBJ databases">
        <title>Dyella monticola sp. nov. and Dyella psychrodurans sp. nov. isolated from monsoon evergreen broad-leaved forest soil of Dinghu Mountain, China.</title>
        <authorList>
            <person name="Gao Z."/>
            <person name="Qiu L."/>
        </authorList>
    </citation>
    <scope>NUCLEOTIDE SEQUENCE [LARGE SCALE GENOMIC DNA]</scope>
    <source>
        <strain evidence="13 14">4G-K06</strain>
    </source>
</reference>
<evidence type="ECO:0000256" key="4">
    <source>
        <dbReference type="ARBA" id="ARBA00023136"/>
    </source>
</evidence>
<keyword evidence="14" id="KW-1185">Reference proteome</keyword>
<dbReference type="Proteomes" id="UP000254258">
    <property type="component" value="Unassembled WGS sequence"/>
</dbReference>
<dbReference type="AlphaFoldDB" id="A0A370WTY3"/>
<accession>A0A370WTY3</accession>
<feature type="transmembrane region" description="Helical" evidence="12">
    <location>
        <begin position="423"/>
        <end position="442"/>
    </location>
</feature>
<comment type="caution">
    <text evidence="13">The sequence shown here is derived from an EMBL/GenBank/DDBJ whole genome shotgun (WGS) entry which is preliminary data.</text>
</comment>
<keyword evidence="8" id="KW-0624">Polysaccharide degradation</keyword>
<feature type="transmembrane region" description="Helical" evidence="12">
    <location>
        <begin position="383"/>
        <end position="403"/>
    </location>
</feature>
<evidence type="ECO:0000256" key="3">
    <source>
        <dbReference type="ARBA" id="ARBA00022801"/>
    </source>
</evidence>